<evidence type="ECO:0000256" key="2">
    <source>
        <dbReference type="ARBA" id="ARBA00007581"/>
    </source>
</evidence>
<name>A0ABM8C513_9BURK</name>
<dbReference type="SUPFAM" id="SSF53213">
    <property type="entry name" value="LigB-like"/>
    <property type="match status" value="1"/>
</dbReference>
<dbReference type="EMBL" id="AP026966">
    <property type="protein sequence ID" value="BDT58289.1"/>
    <property type="molecule type" value="Genomic_DNA"/>
</dbReference>
<evidence type="ECO:0000256" key="4">
    <source>
        <dbReference type="ARBA" id="ARBA00022833"/>
    </source>
</evidence>
<feature type="domain" description="Extradiol ring-cleavage dioxygenase class III enzyme subunit B" evidence="7">
    <location>
        <begin position="40"/>
        <end position="242"/>
    </location>
</feature>
<evidence type="ECO:0000259" key="7">
    <source>
        <dbReference type="Pfam" id="PF02900"/>
    </source>
</evidence>
<evidence type="ECO:0000313" key="8">
    <source>
        <dbReference type="EMBL" id="BDT58289.1"/>
    </source>
</evidence>
<evidence type="ECO:0000313" key="9">
    <source>
        <dbReference type="Proteomes" id="UP001163336"/>
    </source>
</evidence>
<keyword evidence="4" id="KW-0862">Zinc</keyword>
<sequence length="288" mass="31238">MSTSGPRMPAVFIGHGSPMNTLEINEFTDTWRALGRVLPRPRAVLAISAHWFIQGSAVTAMPRPKVIHDFYGFPKELFAFDYPAPGSPDLAHEVAELLQPTYIGMDMDSWGLDHGTWSVLAHVFPEADVPVVQMSIHAGAPLAYHMDLGARLSPLRDRGVLILGSGNVVHNLRLVDWARGNQGFDWADRFDARVRDLMTSAPSELAGVESAQDYALAVPTPEHFLPLAYLAGLCQASGEMAAPFAEARALGSLSMTSYVVGMRPPSRPGDGADSQTLPDRVPPEQTNI</sequence>
<evidence type="ECO:0000256" key="6">
    <source>
        <dbReference type="SAM" id="MobiDB-lite"/>
    </source>
</evidence>
<keyword evidence="5" id="KW-0560">Oxidoreductase</keyword>
<protein>
    <submittedName>
        <fullName evidence="8">Dioxygenase</fullName>
    </submittedName>
</protein>
<evidence type="ECO:0000256" key="5">
    <source>
        <dbReference type="ARBA" id="ARBA00023002"/>
    </source>
</evidence>
<comment type="similarity">
    <text evidence="2">Belongs to the DODA-type extradiol aromatic ring-opening dioxygenase family.</text>
</comment>
<organism evidence="8 9">
    <name type="scientific">Massilia varians</name>
    <dbReference type="NCBI Taxonomy" id="457921"/>
    <lineage>
        <taxon>Bacteria</taxon>
        <taxon>Pseudomonadati</taxon>
        <taxon>Pseudomonadota</taxon>
        <taxon>Betaproteobacteria</taxon>
        <taxon>Burkholderiales</taxon>
        <taxon>Oxalobacteraceae</taxon>
        <taxon>Telluria group</taxon>
        <taxon>Massilia</taxon>
    </lineage>
</organism>
<dbReference type="Gene3D" id="3.40.830.10">
    <property type="entry name" value="LigB-like"/>
    <property type="match status" value="1"/>
</dbReference>
<reference evidence="8" key="1">
    <citation type="submission" date="2022-11" db="EMBL/GenBank/DDBJ databases">
        <title>Isolation and characterization of PLA-degrading bacterium Massilia sp. from Antarctic soil.</title>
        <authorList>
            <person name="Sato K."/>
            <person name="Gomez-Fuentes C."/>
            <person name="Ahmad S.A."/>
            <person name="Zulkharnain A."/>
        </authorList>
    </citation>
    <scope>NUCLEOTIDE SEQUENCE</scope>
    <source>
        <strain evidence="8">N-3</strain>
    </source>
</reference>
<dbReference type="PANTHER" id="PTHR30096:SF0">
    <property type="entry name" value="4,5-DOPA DIOXYGENASE EXTRADIOL-LIKE PROTEIN"/>
    <property type="match status" value="1"/>
</dbReference>
<dbReference type="Proteomes" id="UP001163336">
    <property type="component" value="Chromosome"/>
</dbReference>
<dbReference type="GO" id="GO:0051213">
    <property type="term" value="F:dioxygenase activity"/>
    <property type="evidence" value="ECO:0007669"/>
    <property type="project" value="UniProtKB-KW"/>
</dbReference>
<dbReference type="Pfam" id="PF02900">
    <property type="entry name" value="LigB"/>
    <property type="match status" value="1"/>
</dbReference>
<keyword evidence="8" id="KW-0223">Dioxygenase</keyword>
<gene>
    <name evidence="8" type="ORF">MasN3_17830</name>
</gene>
<keyword evidence="9" id="KW-1185">Reference proteome</keyword>
<dbReference type="NCBIfam" id="NF007914">
    <property type="entry name" value="PRK10628.1"/>
    <property type="match status" value="1"/>
</dbReference>
<dbReference type="RefSeq" id="WP_281913661.1">
    <property type="nucleotide sequence ID" value="NZ_AP026966.1"/>
</dbReference>
<accession>A0ABM8C513</accession>
<evidence type="ECO:0000256" key="3">
    <source>
        <dbReference type="ARBA" id="ARBA00022723"/>
    </source>
</evidence>
<keyword evidence="3" id="KW-0479">Metal-binding</keyword>
<feature type="region of interest" description="Disordered" evidence="6">
    <location>
        <begin position="261"/>
        <end position="288"/>
    </location>
</feature>
<dbReference type="InterPro" id="IPR014436">
    <property type="entry name" value="Extradiol_dOase_DODA"/>
</dbReference>
<dbReference type="InterPro" id="IPR004183">
    <property type="entry name" value="Xdiol_dOase_suB"/>
</dbReference>
<dbReference type="CDD" id="cd07363">
    <property type="entry name" value="45_DOPA_Dioxygenase"/>
    <property type="match status" value="1"/>
</dbReference>
<dbReference type="PANTHER" id="PTHR30096">
    <property type="entry name" value="4,5-DOPA DIOXYGENASE EXTRADIOL-LIKE PROTEIN"/>
    <property type="match status" value="1"/>
</dbReference>
<comment type="cofactor">
    <cofactor evidence="1">
        <name>Zn(2+)</name>
        <dbReference type="ChEBI" id="CHEBI:29105"/>
    </cofactor>
</comment>
<evidence type="ECO:0000256" key="1">
    <source>
        <dbReference type="ARBA" id="ARBA00001947"/>
    </source>
</evidence>
<proteinExistence type="inferred from homology"/>
<dbReference type="PIRSF" id="PIRSF006157">
    <property type="entry name" value="Doxgns_DODA"/>
    <property type="match status" value="1"/>
</dbReference>